<accession>L5KJD5</accession>
<dbReference type="EMBL" id="KB030670">
    <property type="protein sequence ID" value="ELK11685.1"/>
    <property type="molecule type" value="Genomic_DNA"/>
</dbReference>
<proteinExistence type="predicted"/>
<gene>
    <name evidence="2" type="ORF">PAL_GLEAN10010418</name>
</gene>
<evidence type="ECO:0000313" key="2">
    <source>
        <dbReference type="EMBL" id="ELK11685.1"/>
    </source>
</evidence>
<dbReference type="InParanoid" id="L5KJD5"/>
<reference evidence="3" key="1">
    <citation type="journal article" date="2013" name="Science">
        <title>Comparative analysis of bat genomes provides insight into the evolution of flight and immunity.</title>
        <authorList>
            <person name="Zhang G."/>
            <person name="Cowled C."/>
            <person name="Shi Z."/>
            <person name="Huang Z."/>
            <person name="Bishop-Lilly K.A."/>
            <person name="Fang X."/>
            <person name="Wynne J.W."/>
            <person name="Xiong Z."/>
            <person name="Baker M.L."/>
            <person name="Zhao W."/>
            <person name="Tachedjian M."/>
            <person name="Zhu Y."/>
            <person name="Zhou P."/>
            <person name="Jiang X."/>
            <person name="Ng J."/>
            <person name="Yang L."/>
            <person name="Wu L."/>
            <person name="Xiao J."/>
            <person name="Feng Y."/>
            <person name="Chen Y."/>
            <person name="Sun X."/>
            <person name="Zhang Y."/>
            <person name="Marsh G.A."/>
            <person name="Crameri G."/>
            <person name="Broder C.C."/>
            <person name="Frey K.G."/>
            <person name="Wang L.F."/>
            <person name="Wang J."/>
        </authorList>
    </citation>
    <scope>NUCLEOTIDE SEQUENCE [LARGE SCALE GENOMIC DNA]</scope>
</reference>
<protein>
    <submittedName>
        <fullName evidence="2">Uncharacterized protein</fullName>
    </submittedName>
</protein>
<sequence length="208" mass="22926">MEFKGKAVKRTQKSTPFLASTADLGPSESGSGSASATTGKDRLLSISRLTKSARTAAGPASLTVNSCRQTSACCWESKQLPPFCYVCANLRLLSESLIKIHPRKGHEWEFWGAWDSGPSTRLWAKTRETPQALWSGDRQAQPEVLACSTGSSSTTGYQRVAHTLGSKSSVGSWRNFQERLVLLRSRLQWGHVTRVMTGCLQNHSRRIR</sequence>
<evidence type="ECO:0000313" key="3">
    <source>
        <dbReference type="Proteomes" id="UP000010552"/>
    </source>
</evidence>
<dbReference type="AlphaFoldDB" id="L5KJD5"/>
<feature type="compositionally biased region" description="Low complexity" evidence="1">
    <location>
        <begin position="29"/>
        <end position="38"/>
    </location>
</feature>
<dbReference type="Proteomes" id="UP000010552">
    <property type="component" value="Unassembled WGS sequence"/>
</dbReference>
<keyword evidence="3" id="KW-1185">Reference proteome</keyword>
<evidence type="ECO:0000256" key="1">
    <source>
        <dbReference type="SAM" id="MobiDB-lite"/>
    </source>
</evidence>
<name>L5KJD5_PTEAL</name>
<feature type="region of interest" description="Disordered" evidence="1">
    <location>
        <begin position="17"/>
        <end position="38"/>
    </location>
</feature>
<organism evidence="2 3">
    <name type="scientific">Pteropus alecto</name>
    <name type="common">Black flying fox</name>
    <dbReference type="NCBI Taxonomy" id="9402"/>
    <lineage>
        <taxon>Eukaryota</taxon>
        <taxon>Metazoa</taxon>
        <taxon>Chordata</taxon>
        <taxon>Craniata</taxon>
        <taxon>Vertebrata</taxon>
        <taxon>Euteleostomi</taxon>
        <taxon>Mammalia</taxon>
        <taxon>Eutheria</taxon>
        <taxon>Laurasiatheria</taxon>
        <taxon>Chiroptera</taxon>
        <taxon>Yinpterochiroptera</taxon>
        <taxon>Pteropodoidea</taxon>
        <taxon>Pteropodidae</taxon>
        <taxon>Pteropodinae</taxon>
        <taxon>Pteropus</taxon>
    </lineage>
</organism>